<evidence type="ECO:0000256" key="2">
    <source>
        <dbReference type="ARBA" id="ARBA00022448"/>
    </source>
</evidence>
<dbReference type="PANTHER" id="PTHR30024:SF43">
    <property type="entry name" value="BLL4572 PROTEIN"/>
    <property type="match status" value="1"/>
</dbReference>
<proteinExistence type="predicted"/>
<gene>
    <name evidence="6" type="primary">tauA</name>
    <name evidence="6" type="ORF">NCTC13102_01343</name>
</gene>
<evidence type="ECO:0000256" key="5">
    <source>
        <dbReference type="ARBA" id="ARBA00023136"/>
    </source>
</evidence>
<name>A0A2X3B4Z1_9HELI</name>
<dbReference type="Proteomes" id="UP000250166">
    <property type="component" value="Unassembled WGS sequence"/>
</dbReference>
<keyword evidence="3" id="KW-1003">Cell membrane</keyword>
<accession>A0A2X3B4Z1</accession>
<keyword evidence="4" id="KW-0997">Cell inner membrane</keyword>
<dbReference type="EMBL" id="UAWL01000006">
    <property type="protein sequence ID" value="SQB98872.1"/>
    <property type="molecule type" value="Genomic_DNA"/>
</dbReference>
<sequence length="337" mass="36897">MNRRTFFYHSGVLCSSLGLRALGGSATLGAFSFLGAQEFSAPKIGYLPITDHLLIIAKELQDANFTPIKFSSWADLSEALRAGAIDGAFILTPLALKLKSQGAKIKALLATHRNGSALVVKKGLLQEGQAHNPSLLKGRKIAIPSRFSTHYLLLCKLLEQADVDISELKLIDMPPPEMLQALNAGSIDGYIVAEPFCIAAQARALADIFILSKDIAPNHICCALVFGEGYLQAKRESVLSLVRDFSQTARFITQNHQKAAELSRKFLGQKPELITKLLGEQKRVIYENLALNKEDITQVLKDSKHFGVGDFSVSYEDFVDSSFLQALALVSEYKALM</sequence>
<dbReference type="AlphaFoldDB" id="A0A2X3B4Z1"/>
<evidence type="ECO:0000256" key="3">
    <source>
        <dbReference type="ARBA" id="ARBA00022475"/>
    </source>
</evidence>
<protein>
    <submittedName>
        <fullName evidence="6">Sulfate starvation-induced protein 1</fullName>
    </submittedName>
</protein>
<dbReference type="CDD" id="cd13553">
    <property type="entry name" value="PBP2_NrtA_CpmA_like"/>
    <property type="match status" value="1"/>
</dbReference>
<evidence type="ECO:0000313" key="7">
    <source>
        <dbReference type="Proteomes" id="UP000250166"/>
    </source>
</evidence>
<dbReference type="RefSeq" id="WP_181461834.1">
    <property type="nucleotide sequence ID" value="NZ_UAWL01000006.1"/>
</dbReference>
<keyword evidence="5" id="KW-0472">Membrane</keyword>
<evidence type="ECO:0000256" key="4">
    <source>
        <dbReference type="ARBA" id="ARBA00022519"/>
    </source>
</evidence>
<dbReference type="InterPro" id="IPR044527">
    <property type="entry name" value="NrtA/CpmA_ABC-bd_dom"/>
</dbReference>
<comment type="subcellular location">
    <subcellularLocation>
        <location evidence="1">Endomembrane system</location>
    </subcellularLocation>
</comment>
<evidence type="ECO:0000313" key="6">
    <source>
        <dbReference type="EMBL" id="SQB98872.1"/>
    </source>
</evidence>
<keyword evidence="2" id="KW-0813">Transport</keyword>
<evidence type="ECO:0000256" key="1">
    <source>
        <dbReference type="ARBA" id="ARBA00004308"/>
    </source>
</evidence>
<organism evidence="6 7">
    <name type="scientific">Helicobacter fennelliae</name>
    <dbReference type="NCBI Taxonomy" id="215"/>
    <lineage>
        <taxon>Bacteria</taxon>
        <taxon>Pseudomonadati</taxon>
        <taxon>Campylobacterota</taxon>
        <taxon>Epsilonproteobacteria</taxon>
        <taxon>Campylobacterales</taxon>
        <taxon>Helicobacteraceae</taxon>
        <taxon>Helicobacter</taxon>
    </lineage>
</organism>
<reference evidence="6 7" key="1">
    <citation type="submission" date="2018-06" db="EMBL/GenBank/DDBJ databases">
        <authorList>
            <consortium name="Pathogen Informatics"/>
            <person name="Doyle S."/>
        </authorList>
    </citation>
    <scope>NUCLEOTIDE SEQUENCE [LARGE SCALE GENOMIC DNA]</scope>
    <source>
        <strain evidence="6 7">NCTC13102</strain>
    </source>
</reference>
<dbReference type="SUPFAM" id="SSF53850">
    <property type="entry name" value="Periplasmic binding protein-like II"/>
    <property type="match status" value="1"/>
</dbReference>
<dbReference type="PANTHER" id="PTHR30024">
    <property type="entry name" value="ALIPHATIC SULFONATES-BINDING PROTEIN-RELATED"/>
    <property type="match status" value="1"/>
</dbReference>
<dbReference type="Pfam" id="PF13379">
    <property type="entry name" value="NMT1_2"/>
    <property type="match status" value="1"/>
</dbReference>
<dbReference type="Gene3D" id="3.40.190.10">
    <property type="entry name" value="Periplasmic binding protein-like II"/>
    <property type="match status" value="2"/>
</dbReference>
<dbReference type="GO" id="GO:0012505">
    <property type="term" value="C:endomembrane system"/>
    <property type="evidence" value="ECO:0007669"/>
    <property type="project" value="UniProtKB-SubCell"/>
</dbReference>